<accession>A0A9N8HTD2</accession>
<reference evidence="4" key="1">
    <citation type="submission" date="2020-06" db="EMBL/GenBank/DDBJ databases">
        <authorList>
            <consortium name="Plant Systems Biology data submission"/>
        </authorList>
    </citation>
    <scope>NUCLEOTIDE SEQUENCE</scope>
    <source>
        <strain evidence="4">D6</strain>
    </source>
</reference>
<comment type="caution">
    <text evidence="4">The sequence shown here is derived from an EMBL/GenBank/DDBJ whole genome shotgun (WGS) entry which is preliminary data.</text>
</comment>
<keyword evidence="3" id="KW-0732">Signal</keyword>
<dbReference type="Proteomes" id="UP001153069">
    <property type="component" value="Unassembled WGS sequence"/>
</dbReference>
<proteinExistence type="predicted"/>
<keyword evidence="1" id="KW-0175">Coiled coil</keyword>
<gene>
    <name evidence="4" type="ORF">SEMRO_1499_G277740.1</name>
</gene>
<protein>
    <submittedName>
        <fullName evidence="4">Uncharacterized protein</fullName>
    </submittedName>
</protein>
<feature type="region of interest" description="Disordered" evidence="2">
    <location>
        <begin position="98"/>
        <end position="120"/>
    </location>
</feature>
<sequence length="618" mass="70342">MISSGFRKTMKSFFVGFLMGMVVLRQMPLALQPYTEQETGVNNQPINSSASAVAMDTNPRIPTEDVQDKDVARVLDTQPQTQSTEKQPIELPAIESDHENPVQQQQQVDQQQQRQNEVTAVDTGDEIPAVSWESQNQPDSTLPPTASVFPQFIQDYIQFHNQNRGHPAAKYLIWRCPPNGQCGGTGDRIKGILSALYTAICTNRVLLIDWPVAGGGDVSQFLQPHTIDWTIPNSIKAYMQTLVKYSAIDSYAHPAFQQLQIPARMADVPMIDMRSNLWSEHVKAVVSVNDTQCVQEQLWTKETVPNPFATQQKVLFRMGFWALFTFADQVHERKLNMQMRTGLLLEQQLKRQQEQEAMQQQPTRRRRLQQDPLQLKINQAVRTHYAKETARKQKAMIQHQLAEQQKRKSQLQRLQKETAMAGKTTLQPYIAVHIRTGNGGNSWNDPARHNTVQDFEQFYHCAKRLQDGIYQRQRKQCIDNNDNSKNATGNTTYDYDYQRPLPPLPIYVAADNVLAKQALVALDQQQSQSSQTIRVLEQMPIYHIDRSRRGGHGDENTVWGEFNVLLESTCLVESRSGFSDLAAWLQPAHGKRCAILYSKCNDPVQVAEALDALEFIKC</sequence>
<feature type="signal peptide" evidence="3">
    <location>
        <begin position="1"/>
        <end position="25"/>
    </location>
</feature>
<dbReference type="AlphaFoldDB" id="A0A9N8HTD2"/>
<evidence type="ECO:0000256" key="2">
    <source>
        <dbReference type="SAM" id="MobiDB-lite"/>
    </source>
</evidence>
<feature type="chain" id="PRO_5040236479" evidence="3">
    <location>
        <begin position="26"/>
        <end position="618"/>
    </location>
</feature>
<feature type="compositionally biased region" description="Low complexity" evidence="2">
    <location>
        <begin position="103"/>
        <end position="115"/>
    </location>
</feature>
<dbReference type="OrthoDB" id="428346at2759"/>
<feature type="coiled-coil region" evidence="1">
    <location>
        <begin position="387"/>
        <end position="417"/>
    </location>
</feature>
<name>A0A9N8HTD2_9STRA</name>
<evidence type="ECO:0000256" key="3">
    <source>
        <dbReference type="SAM" id="SignalP"/>
    </source>
</evidence>
<organism evidence="4 5">
    <name type="scientific">Seminavis robusta</name>
    <dbReference type="NCBI Taxonomy" id="568900"/>
    <lineage>
        <taxon>Eukaryota</taxon>
        <taxon>Sar</taxon>
        <taxon>Stramenopiles</taxon>
        <taxon>Ochrophyta</taxon>
        <taxon>Bacillariophyta</taxon>
        <taxon>Bacillariophyceae</taxon>
        <taxon>Bacillariophycidae</taxon>
        <taxon>Naviculales</taxon>
        <taxon>Naviculaceae</taxon>
        <taxon>Seminavis</taxon>
    </lineage>
</organism>
<dbReference type="EMBL" id="CAICTM010001497">
    <property type="protein sequence ID" value="CAB9524140.1"/>
    <property type="molecule type" value="Genomic_DNA"/>
</dbReference>
<evidence type="ECO:0000313" key="5">
    <source>
        <dbReference type="Proteomes" id="UP001153069"/>
    </source>
</evidence>
<keyword evidence="5" id="KW-1185">Reference proteome</keyword>
<evidence type="ECO:0000313" key="4">
    <source>
        <dbReference type="EMBL" id="CAB9524140.1"/>
    </source>
</evidence>
<evidence type="ECO:0000256" key="1">
    <source>
        <dbReference type="SAM" id="Coils"/>
    </source>
</evidence>